<dbReference type="OrthoDB" id="1271432at2"/>
<evidence type="ECO:0000259" key="1">
    <source>
        <dbReference type="PROSITE" id="PS50042"/>
    </source>
</evidence>
<dbReference type="EMBL" id="MAYF01000049">
    <property type="protein sequence ID" value="OCA79802.1"/>
    <property type="molecule type" value="Genomic_DNA"/>
</dbReference>
<name>A0A1M6Z3P3_9FLAO</name>
<dbReference type="GO" id="GO:0005249">
    <property type="term" value="F:voltage-gated potassium channel activity"/>
    <property type="evidence" value="ECO:0007669"/>
    <property type="project" value="InterPro"/>
</dbReference>
<dbReference type="PROSITE" id="PS50042">
    <property type="entry name" value="CNMP_BINDING_3"/>
    <property type="match status" value="1"/>
</dbReference>
<dbReference type="InterPro" id="IPR014710">
    <property type="entry name" value="RmlC-like_jellyroll"/>
</dbReference>
<dbReference type="SMART" id="SM00100">
    <property type="entry name" value="cNMP"/>
    <property type="match status" value="1"/>
</dbReference>
<dbReference type="Gene3D" id="2.60.120.10">
    <property type="entry name" value="Jelly Rolls"/>
    <property type="match status" value="1"/>
</dbReference>
<dbReference type="InterPro" id="IPR018490">
    <property type="entry name" value="cNMP-bd_dom_sf"/>
</dbReference>
<evidence type="ECO:0000313" key="5">
    <source>
        <dbReference type="Proteomes" id="UP000184069"/>
    </source>
</evidence>
<keyword evidence="4" id="KW-1185">Reference proteome</keyword>
<dbReference type="STRING" id="1423959.SAMN05444407_10367"/>
<dbReference type="AlphaFoldDB" id="A0A1M6Z3P3"/>
<accession>A0A1M6Z3P3</accession>
<dbReference type="InterPro" id="IPR045319">
    <property type="entry name" value="KAT/AKT"/>
</dbReference>
<protein>
    <submittedName>
        <fullName evidence="3">Cyclic nucleotide-binding domain-containing protein</fullName>
    </submittedName>
</protein>
<dbReference type="InterPro" id="IPR000595">
    <property type="entry name" value="cNMP-bd_dom"/>
</dbReference>
<gene>
    <name evidence="2" type="ORF">BBH99_17620</name>
    <name evidence="3" type="ORF">SAMN05444407_10367</name>
</gene>
<organism evidence="3 5">
    <name type="scientific">Chryseobacterium contaminans</name>
    <dbReference type="NCBI Taxonomy" id="1423959"/>
    <lineage>
        <taxon>Bacteria</taxon>
        <taxon>Pseudomonadati</taxon>
        <taxon>Bacteroidota</taxon>
        <taxon>Flavobacteriia</taxon>
        <taxon>Flavobacteriales</taxon>
        <taxon>Weeksellaceae</taxon>
        <taxon>Chryseobacterium group</taxon>
        <taxon>Chryseobacterium</taxon>
    </lineage>
</organism>
<dbReference type="CDD" id="cd00038">
    <property type="entry name" value="CAP_ED"/>
    <property type="match status" value="1"/>
</dbReference>
<reference evidence="3 5" key="2">
    <citation type="submission" date="2016-11" db="EMBL/GenBank/DDBJ databases">
        <authorList>
            <person name="Jaros S."/>
            <person name="Januszkiewicz K."/>
            <person name="Wedrychowicz H."/>
        </authorList>
    </citation>
    <scope>NUCLEOTIDE SEQUENCE [LARGE SCALE GENOMIC DNA]</scope>
    <source>
        <strain evidence="3 5">DSM 27621</strain>
    </source>
</reference>
<dbReference type="RefSeq" id="WP_066692558.1">
    <property type="nucleotide sequence ID" value="NZ_FRBM01000003.1"/>
</dbReference>
<feature type="domain" description="Cyclic nucleotide-binding" evidence="1">
    <location>
        <begin position="22"/>
        <end position="116"/>
    </location>
</feature>
<sequence>MLISEDLLLLYGATITELECPETLFTQNDIPEYYYQLVSGTIKLTHYNNGTEVITDLLEKGAGIGEFLLFTDKRYPFNAVACEFCKILQLSKTSFLKLLEDNPEVRLNIIKQLYIDIEKKS</sequence>
<dbReference type="PANTHER" id="PTHR45743">
    <property type="entry name" value="POTASSIUM CHANNEL AKT1"/>
    <property type="match status" value="1"/>
</dbReference>
<dbReference type="Pfam" id="PF00027">
    <property type="entry name" value="cNMP_binding"/>
    <property type="match status" value="1"/>
</dbReference>
<dbReference type="SUPFAM" id="SSF51206">
    <property type="entry name" value="cAMP-binding domain-like"/>
    <property type="match status" value="1"/>
</dbReference>
<evidence type="ECO:0000313" key="2">
    <source>
        <dbReference type="EMBL" id="OCA79802.1"/>
    </source>
</evidence>
<dbReference type="Proteomes" id="UP000184069">
    <property type="component" value="Unassembled WGS sequence"/>
</dbReference>
<reference evidence="2 4" key="1">
    <citation type="submission" date="2016-07" db="EMBL/GenBank/DDBJ databases">
        <authorList>
            <person name="Jeong J.-J."/>
            <person name="Kim D.W."/>
            <person name="Sang M.K."/>
            <person name="Choi I.-G."/>
            <person name="Kim K.D."/>
        </authorList>
    </citation>
    <scope>NUCLEOTIDE SEQUENCE [LARGE SCALE GENOMIC DNA]</scope>
    <source>
        <strain evidence="2 4">C-26</strain>
    </source>
</reference>
<proteinExistence type="predicted"/>
<dbReference type="EMBL" id="FRBM01000003">
    <property type="protein sequence ID" value="SHL24929.1"/>
    <property type="molecule type" value="Genomic_DNA"/>
</dbReference>
<evidence type="ECO:0000313" key="3">
    <source>
        <dbReference type="EMBL" id="SHL24929.1"/>
    </source>
</evidence>
<dbReference type="Proteomes" id="UP000093508">
    <property type="component" value="Unassembled WGS sequence"/>
</dbReference>
<evidence type="ECO:0000313" key="4">
    <source>
        <dbReference type="Proteomes" id="UP000093508"/>
    </source>
</evidence>